<organism evidence="1 2">
    <name type="scientific">Pistacia integerrima</name>
    <dbReference type="NCBI Taxonomy" id="434235"/>
    <lineage>
        <taxon>Eukaryota</taxon>
        <taxon>Viridiplantae</taxon>
        <taxon>Streptophyta</taxon>
        <taxon>Embryophyta</taxon>
        <taxon>Tracheophyta</taxon>
        <taxon>Spermatophyta</taxon>
        <taxon>Magnoliopsida</taxon>
        <taxon>eudicotyledons</taxon>
        <taxon>Gunneridae</taxon>
        <taxon>Pentapetalae</taxon>
        <taxon>rosids</taxon>
        <taxon>malvids</taxon>
        <taxon>Sapindales</taxon>
        <taxon>Anacardiaceae</taxon>
        <taxon>Pistacia</taxon>
    </lineage>
</organism>
<comment type="caution">
    <text evidence="1">The sequence shown here is derived from an EMBL/GenBank/DDBJ whole genome shotgun (WGS) entry which is preliminary data.</text>
</comment>
<dbReference type="Proteomes" id="UP001163603">
    <property type="component" value="Chromosome 15"/>
</dbReference>
<proteinExistence type="predicted"/>
<accession>A0ACC0X060</accession>
<sequence length="43" mass="4962">MYFFSAEMQFVQCVKLLIDCNFFVEMQFVQCVKLICAVCGAVD</sequence>
<evidence type="ECO:0000313" key="1">
    <source>
        <dbReference type="EMBL" id="KAJ0007673.1"/>
    </source>
</evidence>
<reference evidence="2" key="1">
    <citation type="journal article" date="2023" name="G3 (Bethesda)">
        <title>Genome assembly and association tests identify interacting loci associated with vigor, precocity, and sex in interspecific pistachio rootstocks.</title>
        <authorList>
            <person name="Palmer W."/>
            <person name="Jacygrad E."/>
            <person name="Sagayaradj S."/>
            <person name="Cavanaugh K."/>
            <person name="Han R."/>
            <person name="Bertier L."/>
            <person name="Beede B."/>
            <person name="Kafkas S."/>
            <person name="Golino D."/>
            <person name="Preece J."/>
            <person name="Michelmore R."/>
        </authorList>
    </citation>
    <scope>NUCLEOTIDE SEQUENCE [LARGE SCALE GENOMIC DNA]</scope>
</reference>
<evidence type="ECO:0000313" key="2">
    <source>
        <dbReference type="Proteomes" id="UP001163603"/>
    </source>
</evidence>
<keyword evidence="2" id="KW-1185">Reference proteome</keyword>
<gene>
    <name evidence="1" type="ORF">Pint_29533</name>
</gene>
<name>A0ACC0X060_9ROSI</name>
<dbReference type="EMBL" id="CM047750">
    <property type="protein sequence ID" value="KAJ0007673.1"/>
    <property type="molecule type" value="Genomic_DNA"/>
</dbReference>
<protein>
    <submittedName>
        <fullName evidence="1">Uncharacterized protein</fullName>
    </submittedName>
</protein>